<dbReference type="RefSeq" id="WP_286343822.1">
    <property type="nucleotide sequence ID" value="NZ_AP027732.1"/>
</dbReference>
<feature type="transmembrane region" description="Helical" evidence="2">
    <location>
        <begin position="61"/>
        <end position="81"/>
    </location>
</feature>
<evidence type="ECO:0008006" key="5">
    <source>
        <dbReference type="Google" id="ProtNLM"/>
    </source>
</evidence>
<keyword evidence="2" id="KW-0812">Transmembrane</keyword>
<name>A0ABN6Y170_9MICO</name>
<proteinExistence type="predicted"/>
<organism evidence="3 4">
    <name type="scientific">Frondihabitans sucicola</name>
    <dbReference type="NCBI Taxonomy" id="1268041"/>
    <lineage>
        <taxon>Bacteria</taxon>
        <taxon>Bacillati</taxon>
        <taxon>Actinomycetota</taxon>
        <taxon>Actinomycetes</taxon>
        <taxon>Micrococcales</taxon>
        <taxon>Microbacteriaceae</taxon>
        <taxon>Frondihabitans</taxon>
    </lineage>
</organism>
<gene>
    <name evidence="3" type="ORF">GCM10025867_31790</name>
</gene>
<accession>A0ABN6Y170</accession>
<evidence type="ECO:0000313" key="3">
    <source>
        <dbReference type="EMBL" id="BDZ50938.1"/>
    </source>
</evidence>
<feature type="region of interest" description="Disordered" evidence="1">
    <location>
        <begin position="204"/>
        <end position="232"/>
    </location>
</feature>
<feature type="compositionally biased region" description="Low complexity" evidence="1">
    <location>
        <begin position="217"/>
        <end position="232"/>
    </location>
</feature>
<dbReference type="EMBL" id="AP027732">
    <property type="protein sequence ID" value="BDZ50938.1"/>
    <property type="molecule type" value="Genomic_DNA"/>
</dbReference>
<keyword evidence="4" id="KW-1185">Reference proteome</keyword>
<evidence type="ECO:0000256" key="1">
    <source>
        <dbReference type="SAM" id="MobiDB-lite"/>
    </source>
</evidence>
<reference evidence="4" key="1">
    <citation type="journal article" date="2019" name="Int. J. Syst. Evol. Microbiol.">
        <title>The Global Catalogue of Microorganisms (GCM) 10K type strain sequencing project: providing services to taxonomists for standard genome sequencing and annotation.</title>
        <authorList>
            <consortium name="The Broad Institute Genomics Platform"/>
            <consortium name="The Broad Institute Genome Sequencing Center for Infectious Disease"/>
            <person name="Wu L."/>
            <person name="Ma J."/>
        </authorList>
    </citation>
    <scope>NUCLEOTIDE SEQUENCE [LARGE SCALE GENOMIC DNA]</scope>
    <source>
        <strain evidence="4">NBRC 108728</strain>
    </source>
</reference>
<feature type="transmembrane region" description="Helical" evidence="2">
    <location>
        <begin position="30"/>
        <end position="49"/>
    </location>
</feature>
<keyword evidence="2" id="KW-0472">Membrane</keyword>
<keyword evidence="2" id="KW-1133">Transmembrane helix</keyword>
<evidence type="ECO:0000313" key="4">
    <source>
        <dbReference type="Proteomes" id="UP001321486"/>
    </source>
</evidence>
<dbReference type="Proteomes" id="UP001321486">
    <property type="component" value="Chromosome"/>
</dbReference>
<protein>
    <recommendedName>
        <fullName evidence="5">DUF4131 domain-containing protein</fullName>
    </recommendedName>
</protein>
<evidence type="ECO:0000256" key="2">
    <source>
        <dbReference type="SAM" id="Phobius"/>
    </source>
</evidence>
<sequence length="232" mass="23660">MIDVRLAVPAAAAWVALVVALPAPEALPQIAAASAAAGLGAVAGGLVVARSSRQRRRRGTILPAVALVLIAVAAATTSAALRDAERRPAAAVEAVRQGAEVHLRGVVTAVDPATGHLRMTAAVLTRREPVRVRFPVFVVRATFGSEVPRAGDTAALSGRLADSSPGDQVSFLLHPTGEVEVSRAQPGLQSWAGAVREGFATLTQRLPGDGEPSCPGSASATRAASTPASIRR</sequence>